<dbReference type="Pfam" id="PF03133">
    <property type="entry name" value="TTL"/>
    <property type="match status" value="1"/>
</dbReference>
<evidence type="ECO:0000256" key="6">
    <source>
        <dbReference type="SAM" id="MobiDB-lite"/>
    </source>
</evidence>
<name>A0ABR1FXW5_AURAN</name>
<comment type="similarity">
    <text evidence="1">Belongs to the tubulin--tyrosine ligase family.</text>
</comment>
<reference evidence="7 8" key="1">
    <citation type="submission" date="2024-03" db="EMBL/GenBank/DDBJ databases">
        <title>Aureococcus anophagefferens CCMP1851 and Kratosvirus quantuckense: Draft genome of a second virus-susceptible host strain in the model system.</title>
        <authorList>
            <person name="Chase E."/>
            <person name="Truchon A.R."/>
            <person name="Schepens W."/>
            <person name="Wilhelm S.W."/>
        </authorList>
    </citation>
    <scope>NUCLEOTIDE SEQUENCE [LARGE SCALE GENOMIC DNA]</scope>
    <source>
        <strain evidence="7 8">CCMP1851</strain>
    </source>
</reference>
<evidence type="ECO:0000313" key="8">
    <source>
        <dbReference type="Proteomes" id="UP001363151"/>
    </source>
</evidence>
<keyword evidence="3" id="KW-0547">Nucleotide-binding</keyword>
<feature type="compositionally biased region" description="Low complexity" evidence="6">
    <location>
        <begin position="333"/>
        <end position="361"/>
    </location>
</feature>
<evidence type="ECO:0000313" key="7">
    <source>
        <dbReference type="EMBL" id="KAK7241018.1"/>
    </source>
</evidence>
<feature type="compositionally biased region" description="Basic and acidic residues" evidence="6">
    <location>
        <begin position="89"/>
        <end position="109"/>
    </location>
</feature>
<dbReference type="EMBL" id="JBBJCI010000207">
    <property type="protein sequence ID" value="KAK7241018.1"/>
    <property type="molecule type" value="Genomic_DNA"/>
</dbReference>
<dbReference type="PANTHER" id="PTHR12241">
    <property type="entry name" value="TUBULIN POLYGLUTAMYLASE"/>
    <property type="match status" value="1"/>
</dbReference>
<feature type="compositionally biased region" description="Low complexity" evidence="6">
    <location>
        <begin position="284"/>
        <end position="293"/>
    </location>
</feature>
<comment type="caution">
    <text evidence="7">The sequence shown here is derived from an EMBL/GenBank/DDBJ whole genome shotgun (WGS) entry which is preliminary data.</text>
</comment>
<dbReference type="Proteomes" id="UP001363151">
    <property type="component" value="Unassembled WGS sequence"/>
</dbReference>
<dbReference type="InterPro" id="IPR004344">
    <property type="entry name" value="TTL/TTLL_fam"/>
</dbReference>
<evidence type="ECO:0000256" key="3">
    <source>
        <dbReference type="ARBA" id="ARBA00022741"/>
    </source>
</evidence>
<feature type="region of interest" description="Disordered" evidence="6">
    <location>
        <begin position="206"/>
        <end position="370"/>
    </location>
</feature>
<feature type="compositionally biased region" description="Basic and acidic residues" evidence="6">
    <location>
        <begin position="239"/>
        <end position="251"/>
    </location>
</feature>
<organism evidence="7 8">
    <name type="scientific">Aureococcus anophagefferens</name>
    <name type="common">Harmful bloom alga</name>
    <dbReference type="NCBI Taxonomy" id="44056"/>
    <lineage>
        <taxon>Eukaryota</taxon>
        <taxon>Sar</taxon>
        <taxon>Stramenopiles</taxon>
        <taxon>Ochrophyta</taxon>
        <taxon>Pelagophyceae</taxon>
        <taxon>Pelagomonadales</taxon>
        <taxon>Pelagomonadaceae</taxon>
        <taxon>Aureococcus</taxon>
    </lineage>
</organism>
<gene>
    <name evidence="7" type="ORF">SO694_00054159</name>
</gene>
<keyword evidence="2" id="KW-0436">Ligase</keyword>
<feature type="compositionally biased region" description="Low complexity" evidence="6">
    <location>
        <begin position="623"/>
        <end position="638"/>
    </location>
</feature>
<keyword evidence="4" id="KW-0067">ATP-binding</keyword>
<feature type="compositionally biased region" description="Basic and acidic residues" evidence="6">
    <location>
        <begin position="265"/>
        <end position="283"/>
    </location>
</feature>
<dbReference type="Gene3D" id="3.30.470.20">
    <property type="entry name" value="ATP-grasp fold, B domain"/>
    <property type="match status" value="1"/>
</dbReference>
<keyword evidence="8" id="KW-1185">Reference proteome</keyword>
<protein>
    <recommendedName>
        <fullName evidence="5">Tubulin--tyrosine ligase-like protein 9</fullName>
    </recommendedName>
</protein>
<feature type="compositionally biased region" description="Low complexity" evidence="6">
    <location>
        <begin position="149"/>
        <end position="163"/>
    </location>
</feature>
<feature type="region of interest" description="Disordered" evidence="6">
    <location>
        <begin position="623"/>
        <end position="653"/>
    </location>
</feature>
<feature type="compositionally biased region" description="Basic residues" evidence="6">
    <location>
        <begin position="129"/>
        <end position="143"/>
    </location>
</feature>
<accession>A0ABR1FXW5</accession>
<evidence type="ECO:0000256" key="4">
    <source>
        <dbReference type="ARBA" id="ARBA00022840"/>
    </source>
</evidence>
<sequence length="653" mass="71026">MRAARELRAHPGEPDVAEVLIQLDRIPDADTAELERLESGVARLLESQPGLASSALGKYAAKQQQCVRAELDERRARARVLELLTDPEAAERRRREAAAERIQEPERPRPPRRPRSPPPPDDDDDDRSRRSRRRRGGRRHRRAPLPEDAPSSSAGAPSSAAGAWRQDGVEFVPAPAAQGPRASARWARASVVKGRRQSAEYRNWGSTAMVSGGGGGIFKRNKVKKKKAEESDDAALDARAPRARDANERLKLMRLKRGAPRRKRAADAPAERDRAAAAKRDDASSASESVSGGDSDDDDDDATAAPPAAAAVGRADADPSPPSARREPEAQSAARAELAAAVRRSSEALVARAAPRPVAARGRWREPAPAPATVAAAPAVVDRTKARAHPEFSSVFSQWATLQCSPGKEPKQKPSVAEIKLQLARQWRLYTVYKAVMSDYAAVFSHHRALEGEGKSAAVYGGSARAALSGELVAPEVFDIVAQVLTRRDGGLKGAWEELPNGLGLKTTWNLLWTWSRPRINYTHLESGKKSDMPNFKGGRCPLPNSFELFGYDVLIDADSRCWLIEVSVAVDGARDAADADVRRRCIRDVINLVDPVPYDRDALVDVFDKRLKAAETGERLLAAPRRSASATRASADAPRQRRTRARPTSPAT</sequence>
<dbReference type="PANTHER" id="PTHR12241:SF39">
    <property type="entry name" value="TUBULIN POLYGLUTAMYLASE TTLL9-RELATED"/>
    <property type="match status" value="1"/>
</dbReference>
<evidence type="ECO:0000256" key="5">
    <source>
        <dbReference type="ARBA" id="ARBA00030445"/>
    </source>
</evidence>
<evidence type="ECO:0000256" key="1">
    <source>
        <dbReference type="ARBA" id="ARBA00006820"/>
    </source>
</evidence>
<feature type="compositionally biased region" description="Basic residues" evidence="6">
    <location>
        <begin position="252"/>
        <end position="264"/>
    </location>
</feature>
<feature type="region of interest" description="Disordered" evidence="6">
    <location>
        <begin position="80"/>
        <end position="185"/>
    </location>
</feature>
<proteinExistence type="inferred from homology"/>
<evidence type="ECO:0000256" key="2">
    <source>
        <dbReference type="ARBA" id="ARBA00022598"/>
    </source>
</evidence>
<feature type="compositionally biased region" description="Low complexity" evidence="6">
    <location>
        <begin position="303"/>
        <end position="314"/>
    </location>
</feature>